<dbReference type="GO" id="GO:0007096">
    <property type="term" value="P:regulation of exit from mitosis"/>
    <property type="evidence" value="ECO:0007669"/>
    <property type="project" value="InterPro"/>
</dbReference>
<evidence type="ECO:0000256" key="1">
    <source>
        <dbReference type="SAM" id="Coils"/>
    </source>
</evidence>
<sequence length="426" mass="48991">MNILKNKAIQVNIDCDIATKEVCKIVAESLLKYVLYQFNQIPVQIDVLEKELAKGEFVPELSEAVKNENQQSEDSIDSTDPRSYFRQKGLQKRAELANRMRARKRKMWLIKVDKLVNNFKNTIKILENEINNAAVKTIIYSVGTTPITPKFVFKMHIPQHLNSTYHSSHKTTSSSILKRKILSNMLRAFANNADILKFTSSHFSVSKLWTLFEKESSSEVGENQNSSDITLRPEFSISTRTKCIEIYFNEQNLSNMSMELTPCVNTHPTKSFIVSVENRHKSFTNEDISEEKESELEDLNLDFKPLEYDDPHGDIIVKSIFTKPSSFIKTNNLLNGEAIKCTTIQTPFRNTDRDIILTKTPFNQNNNDFDSMVETPVIPNTISTPSPVKRLTNNITKLKFTPTKLEYRQFNWFQIDSSLNGFKDMC</sequence>
<dbReference type="InterPro" id="IPR053729">
    <property type="entry name" value="MAD2L1BP_domain_sf"/>
</dbReference>
<feature type="coiled-coil region" evidence="1">
    <location>
        <begin position="109"/>
        <end position="136"/>
    </location>
</feature>
<dbReference type="OrthoDB" id="6358883at2759"/>
<evidence type="ECO:0000313" key="2">
    <source>
        <dbReference type="EMBL" id="KAB7505659.1"/>
    </source>
</evidence>
<keyword evidence="3" id="KW-1185">Reference proteome</keyword>
<gene>
    <name evidence="2" type="ORF">Anas_05038</name>
</gene>
<accession>A0A5N5THK3</accession>
<dbReference type="InterPro" id="IPR009511">
    <property type="entry name" value="MAD1/Cdc20-bound-Mad2-bd"/>
</dbReference>
<dbReference type="PANTHER" id="PTHR15681:SF1">
    <property type="entry name" value="MAD2L1-BINDING PROTEIN"/>
    <property type="match status" value="1"/>
</dbReference>
<dbReference type="AlphaFoldDB" id="A0A5N5THK3"/>
<dbReference type="EMBL" id="SEYY01001155">
    <property type="protein sequence ID" value="KAB7505659.1"/>
    <property type="molecule type" value="Genomic_DNA"/>
</dbReference>
<dbReference type="GO" id="GO:0005634">
    <property type="term" value="C:nucleus"/>
    <property type="evidence" value="ECO:0007669"/>
    <property type="project" value="InterPro"/>
</dbReference>
<protein>
    <submittedName>
        <fullName evidence="2">Uncharacterized protein</fullName>
    </submittedName>
</protein>
<evidence type="ECO:0000313" key="3">
    <source>
        <dbReference type="Proteomes" id="UP000326759"/>
    </source>
</evidence>
<name>A0A5N5THK3_9CRUS</name>
<dbReference type="PANTHER" id="PTHR15681">
    <property type="entry name" value="MAD2L1-BINDING PROTEIN"/>
    <property type="match status" value="1"/>
</dbReference>
<comment type="caution">
    <text evidence="2">The sequence shown here is derived from an EMBL/GenBank/DDBJ whole genome shotgun (WGS) entry which is preliminary data.</text>
</comment>
<organism evidence="2 3">
    <name type="scientific">Armadillidium nasatum</name>
    <dbReference type="NCBI Taxonomy" id="96803"/>
    <lineage>
        <taxon>Eukaryota</taxon>
        <taxon>Metazoa</taxon>
        <taxon>Ecdysozoa</taxon>
        <taxon>Arthropoda</taxon>
        <taxon>Crustacea</taxon>
        <taxon>Multicrustacea</taxon>
        <taxon>Malacostraca</taxon>
        <taxon>Eumalacostraca</taxon>
        <taxon>Peracarida</taxon>
        <taxon>Isopoda</taxon>
        <taxon>Oniscidea</taxon>
        <taxon>Crinocheta</taxon>
        <taxon>Armadillidiidae</taxon>
        <taxon>Armadillidium</taxon>
    </lineage>
</organism>
<dbReference type="Proteomes" id="UP000326759">
    <property type="component" value="Unassembled WGS sequence"/>
</dbReference>
<proteinExistence type="predicted"/>
<keyword evidence="1" id="KW-0175">Coiled coil</keyword>
<dbReference type="Gene3D" id="3.30.900.20">
    <property type="match status" value="1"/>
</dbReference>
<reference evidence="2 3" key="1">
    <citation type="journal article" date="2019" name="PLoS Biol.">
        <title>Sex chromosomes control vertical transmission of feminizing Wolbachia symbionts in an isopod.</title>
        <authorList>
            <person name="Becking T."/>
            <person name="Chebbi M.A."/>
            <person name="Giraud I."/>
            <person name="Moumen B."/>
            <person name="Laverre T."/>
            <person name="Caubet Y."/>
            <person name="Peccoud J."/>
            <person name="Gilbert C."/>
            <person name="Cordaux R."/>
        </authorList>
    </citation>
    <scope>NUCLEOTIDE SEQUENCE [LARGE SCALE GENOMIC DNA]</scope>
    <source>
        <strain evidence="2">ANa2</strain>
        <tissue evidence="2">Whole body excluding digestive tract and cuticle</tissue>
    </source>
</reference>